<protein>
    <recommendedName>
        <fullName evidence="2">4'-phosphopantetheinyl transferase domain-containing protein</fullName>
    </recommendedName>
</protein>
<accession>A0A100YUB6</accession>
<evidence type="ECO:0000256" key="1">
    <source>
        <dbReference type="ARBA" id="ARBA00022679"/>
    </source>
</evidence>
<evidence type="ECO:0000313" key="3">
    <source>
        <dbReference type="EMBL" id="KUH57828.1"/>
    </source>
</evidence>
<dbReference type="AlphaFoldDB" id="A0A100YUB6"/>
<dbReference type="SUPFAM" id="SSF56214">
    <property type="entry name" value="4'-phosphopantetheinyl transferase"/>
    <property type="match status" value="1"/>
</dbReference>
<evidence type="ECO:0000259" key="2">
    <source>
        <dbReference type="Pfam" id="PF01648"/>
    </source>
</evidence>
<dbReference type="EMBL" id="LOJF01000011">
    <property type="protein sequence ID" value="KUH57828.1"/>
    <property type="molecule type" value="Genomic_DNA"/>
</dbReference>
<dbReference type="GO" id="GO:0000287">
    <property type="term" value="F:magnesium ion binding"/>
    <property type="evidence" value="ECO:0007669"/>
    <property type="project" value="InterPro"/>
</dbReference>
<name>A0A100YUB6_TRASO</name>
<dbReference type="InterPro" id="IPR037143">
    <property type="entry name" value="4-PPantetheinyl_Trfase_dom_sf"/>
</dbReference>
<dbReference type="Proteomes" id="UP000054078">
    <property type="component" value="Unassembled WGS sequence"/>
</dbReference>
<dbReference type="STRING" id="1299998.AUL39_09045"/>
<feature type="domain" description="4'-phosphopantetheinyl transferase" evidence="2">
    <location>
        <begin position="98"/>
        <end position="163"/>
    </location>
</feature>
<reference evidence="3 4" key="1">
    <citation type="submission" date="2015-12" db="EMBL/GenBank/DDBJ databases">
        <title>Draft Genome Sequence of Olsenella scatoligenes SK9K4T; a Producer of 3-Methylindole- (skatole) and 4-Methylphenol- (p-cresol) Isolated from Pig Feces.</title>
        <authorList>
            <person name="Li X."/>
            <person name="Borg B."/>
            <person name="Canibe N."/>
        </authorList>
    </citation>
    <scope>NUCLEOTIDE SEQUENCE [LARGE SCALE GENOMIC DNA]</scope>
    <source>
        <strain evidence="3 4">SK9K4</strain>
    </source>
</reference>
<gene>
    <name evidence="3" type="ORF">AUL39_09045</name>
</gene>
<keyword evidence="4" id="KW-1185">Reference proteome</keyword>
<dbReference type="GO" id="GO:0008897">
    <property type="term" value="F:holo-[acyl-carrier-protein] synthase activity"/>
    <property type="evidence" value="ECO:0007669"/>
    <property type="project" value="InterPro"/>
</dbReference>
<dbReference type="Gene3D" id="3.90.470.20">
    <property type="entry name" value="4'-phosphopantetheinyl transferase domain"/>
    <property type="match status" value="2"/>
</dbReference>
<dbReference type="Pfam" id="PF01648">
    <property type="entry name" value="ACPS"/>
    <property type="match status" value="1"/>
</dbReference>
<keyword evidence="1" id="KW-0808">Transferase</keyword>
<organism evidence="3 4">
    <name type="scientific">Tractidigestivibacter scatoligenes</name>
    <name type="common">Olsenella scatoligenes</name>
    <dbReference type="NCBI Taxonomy" id="1299998"/>
    <lineage>
        <taxon>Bacteria</taxon>
        <taxon>Bacillati</taxon>
        <taxon>Actinomycetota</taxon>
        <taxon>Coriobacteriia</taxon>
        <taxon>Coriobacteriales</taxon>
        <taxon>Atopobiaceae</taxon>
        <taxon>Tractidigestivibacter</taxon>
    </lineage>
</organism>
<dbReference type="InterPro" id="IPR008278">
    <property type="entry name" value="4-PPantetheinyl_Trfase_dom"/>
</dbReference>
<sequence>MHVDLHIMPLTDAPVDWASHLRLVCPRYQGKATTKAPEPARLGEFAAGLLLASVLGVQSDDALVLGPEGKPELATGFPHIGLSHDDGIAVLAVAPDVVGVDVEEVPAQYGRLQRDALRRVLSAEELAKTEASPDPAMAFALAWTRVEAVLKADGRGFAFDVRGGQLPQGWQTAHTLVDGHAVTCATREEPAPLVHRLGMREAISLLEGEQSAHKH</sequence>
<comment type="caution">
    <text evidence="3">The sequence shown here is derived from an EMBL/GenBank/DDBJ whole genome shotgun (WGS) entry which is preliminary data.</text>
</comment>
<evidence type="ECO:0000313" key="4">
    <source>
        <dbReference type="Proteomes" id="UP000054078"/>
    </source>
</evidence>
<proteinExistence type="predicted"/>